<protein>
    <submittedName>
        <fullName evidence="3">Uncharacterized protein</fullName>
    </submittedName>
</protein>
<evidence type="ECO:0000256" key="1">
    <source>
        <dbReference type="SAM" id="MobiDB-lite"/>
    </source>
</evidence>
<organism evidence="3 4">
    <name type="scientific">Hypsibius exemplaris</name>
    <name type="common">Freshwater tardigrade</name>
    <dbReference type="NCBI Taxonomy" id="2072580"/>
    <lineage>
        <taxon>Eukaryota</taxon>
        <taxon>Metazoa</taxon>
        <taxon>Ecdysozoa</taxon>
        <taxon>Tardigrada</taxon>
        <taxon>Eutardigrada</taxon>
        <taxon>Parachela</taxon>
        <taxon>Hypsibioidea</taxon>
        <taxon>Hypsibiidae</taxon>
        <taxon>Hypsibius</taxon>
    </lineage>
</organism>
<comment type="caution">
    <text evidence="3">The sequence shown here is derived from an EMBL/GenBank/DDBJ whole genome shotgun (WGS) entry which is preliminary data.</text>
</comment>
<reference evidence="4" key="1">
    <citation type="submission" date="2017-01" db="EMBL/GenBank/DDBJ databases">
        <title>Comparative genomics of anhydrobiosis in the tardigrade Hypsibius dujardini.</title>
        <authorList>
            <person name="Yoshida Y."/>
            <person name="Koutsovoulos G."/>
            <person name="Laetsch D."/>
            <person name="Stevens L."/>
            <person name="Kumar S."/>
            <person name="Horikawa D."/>
            <person name="Ishino K."/>
            <person name="Komine S."/>
            <person name="Tomita M."/>
            <person name="Blaxter M."/>
            <person name="Arakawa K."/>
        </authorList>
    </citation>
    <scope>NUCLEOTIDE SEQUENCE [LARGE SCALE GENOMIC DNA]</scope>
    <source>
        <strain evidence="4">Z151</strain>
    </source>
</reference>
<keyword evidence="2" id="KW-0732">Signal</keyword>
<feature type="compositionally biased region" description="Polar residues" evidence="1">
    <location>
        <begin position="105"/>
        <end position="114"/>
    </location>
</feature>
<feature type="region of interest" description="Disordered" evidence="1">
    <location>
        <begin position="95"/>
        <end position="158"/>
    </location>
</feature>
<gene>
    <name evidence="3" type="ORF">BV898_01222</name>
</gene>
<evidence type="ECO:0000313" key="3">
    <source>
        <dbReference type="EMBL" id="OQV25014.1"/>
    </source>
</evidence>
<evidence type="ECO:0000256" key="2">
    <source>
        <dbReference type="SAM" id="SignalP"/>
    </source>
</evidence>
<evidence type="ECO:0000313" key="4">
    <source>
        <dbReference type="Proteomes" id="UP000192578"/>
    </source>
</evidence>
<keyword evidence="4" id="KW-1185">Reference proteome</keyword>
<dbReference type="AlphaFoldDB" id="A0A1W0XC24"/>
<proteinExistence type="predicted"/>
<sequence>MRPHVVSLLLLVVVIAVRGLGIVRHPITPFSGATRDDGDWIPAYQRSVPSFAFGGGGYKRFVQSIKAYLEAERSLSRVQNGRKLVGEQAAGNGELIPKVNGRTGEGSSNFSNSPAADDLGMNAADLEDENNGLENPAGFPKLVLPSSGGKKPTGRGGSGLLKQEHLLLRWNPDVVPRDELFNVWVPSPSGFRTDTSVQLTPRFSPRIG</sequence>
<feature type="chain" id="PRO_5012800015" evidence="2">
    <location>
        <begin position="20"/>
        <end position="208"/>
    </location>
</feature>
<accession>A0A1W0XC24</accession>
<dbReference type="Proteomes" id="UP000192578">
    <property type="component" value="Unassembled WGS sequence"/>
</dbReference>
<dbReference type="EMBL" id="MTYJ01000004">
    <property type="protein sequence ID" value="OQV25014.1"/>
    <property type="molecule type" value="Genomic_DNA"/>
</dbReference>
<feature type="signal peptide" evidence="2">
    <location>
        <begin position="1"/>
        <end position="19"/>
    </location>
</feature>
<name>A0A1W0XC24_HYPEX</name>